<organism evidence="2 3">
    <name type="scientific">Mucispirillum schaedleri ASF457</name>
    <dbReference type="NCBI Taxonomy" id="1379858"/>
    <lineage>
        <taxon>Bacteria</taxon>
        <taxon>Pseudomonadati</taxon>
        <taxon>Deferribacterota</taxon>
        <taxon>Deferribacteres</taxon>
        <taxon>Deferribacterales</taxon>
        <taxon>Mucispirillaceae</taxon>
        <taxon>Mucispirillum</taxon>
    </lineage>
</organism>
<dbReference type="InterPro" id="IPR036280">
    <property type="entry name" value="Multihaem_cyt_sf"/>
</dbReference>
<evidence type="ECO:0000259" key="1">
    <source>
        <dbReference type="Pfam" id="PF14522"/>
    </source>
</evidence>
<protein>
    <submittedName>
        <fullName evidence="2">Dissimilatory sulfite reductase SirA</fullName>
        <ecNumber evidence="2">1.8.99.-</ecNumber>
    </submittedName>
</protein>
<reference evidence="2" key="3">
    <citation type="submission" date="2022-06" db="EMBL/GenBank/DDBJ databases">
        <title>Resources to Facilitate Use of the Altered Schaedler Flora (ASF) Mouse Model to Study Microbiome Function.</title>
        <authorList>
            <person name="Proctor A."/>
            <person name="Parvinroo S."/>
            <person name="Richie T."/>
            <person name="Jia X."/>
            <person name="Lee S.T.M."/>
            <person name="Karp P.D."/>
            <person name="Paley S."/>
            <person name="Kostic A.D."/>
            <person name="Pierre J.F."/>
            <person name="Wannemuehler M.J."/>
            <person name="Phillips G.J."/>
        </authorList>
    </citation>
    <scope>NUCLEOTIDE SEQUENCE</scope>
    <source>
        <strain evidence="2">ASF457</strain>
    </source>
</reference>
<name>A0AA97LPS8_9BACT</name>
<dbReference type="Gene3D" id="3.90.10.10">
    <property type="entry name" value="Cytochrome C3"/>
    <property type="match status" value="1"/>
</dbReference>
<evidence type="ECO:0000313" key="2">
    <source>
        <dbReference type="EMBL" id="USF24270.1"/>
    </source>
</evidence>
<reference evidence="2" key="1">
    <citation type="journal article" date="2014" name="Genome Announc.">
        <title>Draft genome sequences of the altered schaedler flora, a defined bacterial community from gnotobiotic mice.</title>
        <authorList>
            <person name="Wannemuehler M.J."/>
            <person name="Overstreet A.M."/>
            <person name="Ward D.V."/>
            <person name="Phillips G.J."/>
        </authorList>
    </citation>
    <scope>NUCLEOTIDE SEQUENCE</scope>
    <source>
        <strain evidence="2">ASF457</strain>
    </source>
</reference>
<feature type="domain" description="Cytochrome c7-like" evidence="1">
    <location>
        <begin position="7"/>
        <end position="64"/>
    </location>
</feature>
<dbReference type="SUPFAM" id="SSF48695">
    <property type="entry name" value="Multiheme cytochromes"/>
    <property type="match status" value="1"/>
</dbReference>
<dbReference type="InterPro" id="IPR029467">
    <property type="entry name" value="Cyt_c7-like"/>
</dbReference>
<keyword evidence="2" id="KW-0560">Oxidoreductase</keyword>
<accession>A0AA97LPS8</accession>
<proteinExistence type="predicted"/>
<dbReference type="EC" id="1.8.99.-" evidence="2"/>
<dbReference type="KEGG" id="msch:N508_001353"/>
<dbReference type="EMBL" id="CP097562">
    <property type="protein sequence ID" value="USF24270.1"/>
    <property type="molecule type" value="Genomic_DNA"/>
</dbReference>
<reference evidence="2" key="2">
    <citation type="submission" date="2022-05" db="EMBL/GenBank/DDBJ databases">
        <authorList>
            <person name="Proctor A.L."/>
            <person name="Phillips G.J."/>
            <person name="Wannemuehler M.J."/>
        </authorList>
    </citation>
    <scope>NUCLEOTIDE SEQUENCE</scope>
    <source>
        <strain evidence="2">ASF457</strain>
    </source>
</reference>
<dbReference type="Pfam" id="PF14522">
    <property type="entry name" value="Cytochrome_C7"/>
    <property type="match status" value="1"/>
</dbReference>
<sequence length="268" mass="30091">MQKIYDKGMRCNTCHDPHMVTKNDWKDEYTLTGLKKECADCHATQKEFFKPGGIHAEDRCTACHMPNIMSCENFGAVQFPDHALADNVRASHIWNIKVDKTAKTLNPPEGEPRKSNVKGWTIARDEKGHFFVDLMWACGRTSFSDVNLVGPGASGCHSPVQTTLPDKLKYYNQEQVYNDVMKWQQPVKDGYDKIKAGIKAIDRGLADNTLLPVEKKAEIILLTKQAQEIVSKLEKDGSWGVHGPAYSNKIVSEALVYIQQAQNILKAN</sequence>
<dbReference type="Proteomes" id="UP000017429">
    <property type="component" value="Chromosome"/>
</dbReference>
<evidence type="ECO:0000313" key="3">
    <source>
        <dbReference type="Proteomes" id="UP000017429"/>
    </source>
</evidence>
<gene>
    <name evidence="2" type="primary">sirA</name>
    <name evidence="2" type="ORF">N508_001353</name>
</gene>
<keyword evidence="3" id="KW-1185">Reference proteome</keyword>
<dbReference type="AlphaFoldDB" id="A0AA97LPS8"/>
<dbReference type="GO" id="GO:0016491">
    <property type="term" value="F:oxidoreductase activity"/>
    <property type="evidence" value="ECO:0007669"/>
    <property type="project" value="UniProtKB-KW"/>
</dbReference>